<keyword evidence="1" id="KW-1133">Transmembrane helix</keyword>
<feature type="transmembrane region" description="Helical" evidence="1">
    <location>
        <begin position="37"/>
        <end position="57"/>
    </location>
</feature>
<protein>
    <submittedName>
        <fullName evidence="2">Uncharacterized protein</fullName>
    </submittedName>
</protein>
<evidence type="ECO:0000313" key="3">
    <source>
        <dbReference type="Proteomes" id="UP000675781"/>
    </source>
</evidence>
<keyword evidence="1" id="KW-0812">Transmembrane</keyword>
<evidence type="ECO:0000256" key="1">
    <source>
        <dbReference type="SAM" id="Phobius"/>
    </source>
</evidence>
<dbReference type="EMBL" id="JAGSOG010000030">
    <property type="protein sequence ID" value="MBR7833453.1"/>
    <property type="molecule type" value="Genomic_DNA"/>
</dbReference>
<proteinExistence type="predicted"/>
<accession>A0A941EM68</accession>
<sequence length="71" mass="7496">MGQSIPVKYLAADPTRIAAVGTLSLVKILVPALAETLGGLVFLSLSVLGVLDGLGRLEPWAARRRGRSRAR</sequence>
<comment type="caution">
    <text evidence="2">The sequence shown here is derived from an EMBL/GenBank/DDBJ whole genome shotgun (WGS) entry which is preliminary data.</text>
</comment>
<organism evidence="2 3">
    <name type="scientific">Actinospica durhamensis</name>
    <dbReference type="NCBI Taxonomy" id="1508375"/>
    <lineage>
        <taxon>Bacteria</taxon>
        <taxon>Bacillati</taxon>
        <taxon>Actinomycetota</taxon>
        <taxon>Actinomycetes</taxon>
        <taxon>Catenulisporales</taxon>
        <taxon>Actinospicaceae</taxon>
        <taxon>Actinospica</taxon>
    </lineage>
</organism>
<keyword evidence="3" id="KW-1185">Reference proteome</keyword>
<keyword evidence="1" id="KW-0472">Membrane</keyword>
<dbReference type="Proteomes" id="UP000675781">
    <property type="component" value="Unassembled WGS sequence"/>
</dbReference>
<evidence type="ECO:0000313" key="2">
    <source>
        <dbReference type="EMBL" id="MBR7833453.1"/>
    </source>
</evidence>
<dbReference type="AlphaFoldDB" id="A0A941EM68"/>
<reference evidence="2" key="1">
    <citation type="submission" date="2021-04" db="EMBL/GenBank/DDBJ databases">
        <title>Genome based classification of Actinospica acidithermotolerans sp. nov., an actinobacterium isolated from an Indonesian hot spring.</title>
        <authorList>
            <person name="Kusuma A.B."/>
            <person name="Putra K.E."/>
            <person name="Nafisah S."/>
            <person name="Loh J."/>
            <person name="Nouioui I."/>
            <person name="Goodfellow M."/>
        </authorList>
    </citation>
    <scope>NUCLEOTIDE SEQUENCE</scope>
    <source>
        <strain evidence="2">CSCA 57</strain>
    </source>
</reference>
<gene>
    <name evidence="2" type="ORF">KDL01_09265</name>
</gene>
<name>A0A941EM68_9ACTN</name>
<dbReference type="RefSeq" id="WP_212527974.1">
    <property type="nucleotide sequence ID" value="NZ_JAGSOG010000030.1"/>
</dbReference>